<dbReference type="EMBL" id="JH431630">
    <property type="status" value="NOT_ANNOTATED_CDS"/>
    <property type="molecule type" value="Genomic_DNA"/>
</dbReference>
<protein>
    <submittedName>
        <fullName evidence="4">Uncharacterized protein</fullName>
    </submittedName>
</protein>
<reference evidence="4" key="2">
    <citation type="submission" date="2015-02" db="UniProtKB">
        <authorList>
            <consortium name="EnsemblMetazoa"/>
        </authorList>
    </citation>
    <scope>IDENTIFICATION</scope>
</reference>
<keyword evidence="1 3" id="KW-0732">Signal</keyword>
<evidence type="ECO:0000256" key="2">
    <source>
        <dbReference type="ARBA" id="ARBA00023180"/>
    </source>
</evidence>
<dbReference type="HOGENOM" id="CLU_1035547_0_0_1"/>
<accession>T1IWU3</accession>
<dbReference type="AlphaFoldDB" id="T1IWU3"/>
<organism evidence="4 5">
    <name type="scientific">Strigamia maritima</name>
    <name type="common">European centipede</name>
    <name type="synonym">Geophilus maritimus</name>
    <dbReference type="NCBI Taxonomy" id="126957"/>
    <lineage>
        <taxon>Eukaryota</taxon>
        <taxon>Metazoa</taxon>
        <taxon>Ecdysozoa</taxon>
        <taxon>Arthropoda</taxon>
        <taxon>Myriapoda</taxon>
        <taxon>Chilopoda</taxon>
        <taxon>Pleurostigmophora</taxon>
        <taxon>Geophilomorpha</taxon>
        <taxon>Linotaeniidae</taxon>
        <taxon>Strigamia</taxon>
    </lineage>
</organism>
<proteinExistence type="predicted"/>
<sequence>MESCHNRMLYICVLIFILFLEYGAALRCYICNSTQTACGVEFDAKKTDLYVHECGQHIHDPVCRKEMHIPNGNSEKADHRQVMVQRTCSGHSPYKRHCYEIESASAGHTLKIKGSSILCWTCNSYFDPRCADPFDNTSYPITDCSQQSLPHLHFPSTMCRKIKQKVDGRWRFIRSCAWLGEAGIGGDERYCLLRTGTWDIHVEYCNCNAKDGCNNSIKTQINYVLMFTLLLSSFILRNCIFKIILSIKIAENYFSRAMLPSMPSEAINF</sequence>
<dbReference type="PANTHER" id="PTHR33562:SF2">
    <property type="entry name" value="PROTEIN QUIVER"/>
    <property type="match status" value="1"/>
</dbReference>
<dbReference type="Proteomes" id="UP000014500">
    <property type="component" value="Unassembled WGS sequence"/>
</dbReference>
<dbReference type="PANTHER" id="PTHR33562">
    <property type="entry name" value="ATILLA, ISOFORM B-RELATED-RELATED"/>
    <property type="match status" value="1"/>
</dbReference>
<evidence type="ECO:0000313" key="4">
    <source>
        <dbReference type="EnsemblMetazoa" id="SMAR005669-PA"/>
    </source>
</evidence>
<name>T1IWU3_STRMM</name>
<dbReference type="GO" id="GO:0030431">
    <property type="term" value="P:sleep"/>
    <property type="evidence" value="ECO:0007669"/>
    <property type="project" value="InterPro"/>
</dbReference>
<dbReference type="Pfam" id="PF17064">
    <property type="entry name" value="QVR"/>
    <property type="match status" value="1"/>
</dbReference>
<dbReference type="InterPro" id="IPR050975">
    <property type="entry name" value="Sleep_regulator"/>
</dbReference>
<evidence type="ECO:0000256" key="1">
    <source>
        <dbReference type="ARBA" id="ARBA00022729"/>
    </source>
</evidence>
<dbReference type="GO" id="GO:0032222">
    <property type="term" value="P:regulation of synaptic transmission, cholinergic"/>
    <property type="evidence" value="ECO:0007669"/>
    <property type="project" value="InterPro"/>
</dbReference>
<dbReference type="eggNOG" id="ENOG502RZYS">
    <property type="taxonomic scope" value="Eukaryota"/>
</dbReference>
<evidence type="ECO:0000313" key="5">
    <source>
        <dbReference type="Proteomes" id="UP000014500"/>
    </source>
</evidence>
<feature type="signal peptide" evidence="3">
    <location>
        <begin position="1"/>
        <end position="25"/>
    </location>
</feature>
<feature type="chain" id="PRO_5021219027" evidence="3">
    <location>
        <begin position="26"/>
        <end position="269"/>
    </location>
</feature>
<dbReference type="InterPro" id="IPR031424">
    <property type="entry name" value="QVR-like"/>
</dbReference>
<keyword evidence="5" id="KW-1185">Reference proteome</keyword>
<reference evidence="5" key="1">
    <citation type="submission" date="2011-05" db="EMBL/GenBank/DDBJ databases">
        <authorList>
            <person name="Richards S.R."/>
            <person name="Qu J."/>
            <person name="Jiang H."/>
            <person name="Jhangiani S.N."/>
            <person name="Agravi P."/>
            <person name="Goodspeed R."/>
            <person name="Gross S."/>
            <person name="Mandapat C."/>
            <person name="Jackson L."/>
            <person name="Mathew T."/>
            <person name="Pu L."/>
            <person name="Thornton R."/>
            <person name="Saada N."/>
            <person name="Wilczek-Boney K.B."/>
            <person name="Lee S."/>
            <person name="Kovar C."/>
            <person name="Wu Y."/>
            <person name="Scherer S.E."/>
            <person name="Worley K.C."/>
            <person name="Muzny D.M."/>
            <person name="Gibbs R."/>
        </authorList>
    </citation>
    <scope>NUCLEOTIDE SEQUENCE</scope>
    <source>
        <strain evidence="5">Brora</strain>
    </source>
</reference>
<dbReference type="CDD" id="cd23592">
    <property type="entry name" value="TFP_LU_ECD_Crok"/>
    <property type="match status" value="1"/>
</dbReference>
<keyword evidence="2" id="KW-0325">Glycoprotein</keyword>
<dbReference type="STRING" id="126957.T1IWU3"/>
<dbReference type="EnsemblMetazoa" id="SMAR005669-RA">
    <property type="protein sequence ID" value="SMAR005669-PA"/>
    <property type="gene ID" value="SMAR005669"/>
</dbReference>
<evidence type="ECO:0000256" key="3">
    <source>
        <dbReference type="SAM" id="SignalP"/>
    </source>
</evidence>